<feature type="non-terminal residue" evidence="1">
    <location>
        <position position="43"/>
    </location>
</feature>
<gene>
    <name evidence="1" type="ORF">S01H4_65965</name>
</gene>
<reference evidence="1" key="1">
    <citation type="journal article" date="2014" name="Front. Microbiol.">
        <title>High frequency of phylogenetically diverse reductive dehalogenase-homologous genes in deep subseafloor sedimentary metagenomes.</title>
        <authorList>
            <person name="Kawai M."/>
            <person name="Futagami T."/>
            <person name="Toyoda A."/>
            <person name="Takaki Y."/>
            <person name="Nishi S."/>
            <person name="Hori S."/>
            <person name="Arai W."/>
            <person name="Tsubouchi T."/>
            <person name="Morono Y."/>
            <person name="Uchiyama I."/>
            <person name="Ito T."/>
            <person name="Fujiyama A."/>
            <person name="Inagaki F."/>
            <person name="Takami H."/>
        </authorList>
    </citation>
    <scope>NUCLEOTIDE SEQUENCE</scope>
    <source>
        <strain evidence="1">Expedition CK06-06</strain>
    </source>
</reference>
<dbReference type="AlphaFoldDB" id="X1EC87"/>
<name>X1EC87_9ZZZZ</name>
<protein>
    <submittedName>
        <fullName evidence="1">Uncharacterized protein</fullName>
    </submittedName>
</protein>
<accession>X1EC87</accession>
<comment type="caution">
    <text evidence="1">The sequence shown here is derived from an EMBL/GenBank/DDBJ whole genome shotgun (WGS) entry which is preliminary data.</text>
</comment>
<organism evidence="1">
    <name type="scientific">marine sediment metagenome</name>
    <dbReference type="NCBI Taxonomy" id="412755"/>
    <lineage>
        <taxon>unclassified sequences</taxon>
        <taxon>metagenomes</taxon>
        <taxon>ecological metagenomes</taxon>
    </lineage>
</organism>
<proteinExistence type="predicted"/>
<sequence length="43" mass="5052">MALIEIYLFRKERVLQHRVSQKHGLDFVGKPVIKSALAVFKER</sequence>
<dbReference type="EMBL" id="BART01040599">
    <property type="protein sequence ID" value="GAH30227.1"/>
    <property type="molecule type" value="Genomic_DNA"/>
</dbReference>
<evidence type="ECO:0000313" key="1">
    <source>
        <dbReference type="EMBL" id="GAH30227.1"/>
    </source>
</evidence>